<name>A0ABZ1WAD3_9ACTN</name>
<dbReference type="EMBL" id="CP108482">
    <property type="protein sequence ID" value="WUS57816.1"/>
    <property type="molecule type" value="Genomic_DNA"/>
</dbReference>
<gene>
    <name evidence="1" type="ORF">OG469_21265</name>
</gene>
<proteinExistence type="predicted"/>
<evidence type="ECO:0000313" key="2">
    <source>
        <dbReference type="Proteomes" id="UP001432014"/>
    </source>
</evidence>
<dbReference type="InterPro" id="IPR025851">
    <property type="entry name" value="SUKH-4"/>
</dbReference>
<reference evidence="1 2" key="1">
    <citation type="submission" date="2022-10" db="EMBL/GenBank/DDBJ databases">
        <title>The complete genomes of actinobacterial strains from the NBC collection.</title>
        <authorList>
            <person name="Joergensen T.S."/>
            <person name="Alvarez Arevalo M."/>
            <person name="Sterndorff E.B."/>
            <person name="Faurdal D."/>
            <person name="Vuksanovic O."/>
            <person name="Mourched A.-S."/>
            <person name="Charusanti P."/>
            <person name="Shaw S."/>
            <person name="Blin K."/>
            <person name="Weber T."/>
        </authorList>
    </citation>
    <scope>NUCLEOTIDE SEQUENCE [LARGE SCALE GENOMIC DNA]</scope>
    <source>
        <strain evidence="1 2">NBC_01247</strain>
    </source>
</reference>
<keyword evidence="2" id="KW-1185">Reference proteome</keyword>
<protein>
    <submittedName>
        <fullName evidence="1">SUKH-4 family immunity protein</fullName>
    </submittedName>
</protein>
<organism evidence="1 2">
    <name type="scientific">Kitasatospora herbaricolor</name>
    <dbReference type="NCBI Taxonomy" id="68217"/>
    <lineage>
        <taxon>Bacteria</taxon>
        <taxon>Bacillati</taxon>
        <taxon>Actinomycetota</taxon>
        <taxon>Actinomycetes</taxon>
        <taxon>Kitasatosporales</taxon>
        <taxon>Streptomycetaceae</taxon>
        <taxon>Kitasatospora</taxon>
    </lineage>
</organism>
<dbReference type="RefSeq" id="WP_329496376.1">
    <property type="nucleotide sequence ID" value="NZ_CP108460.1"/>
</dbReference>
<dbReference type="Proteomes" id="UP001432014">
    <property type="component" value="Chromosome"/>
</dbReference>
<accession>A0ABZ1WAD3</accession>
<evidence type="ECO:0000313" key="1">
    <source>
        <dbReference type="EMBL" id="WUS57816.1"/>
    </source>
</evidence>
<dbReference type="Pfam" id="PF14435">
    <property type="entry name" value="SUKH-4"/>
    <property type="match status" value="1"/>
</dbReference>
<sequence>MFDSVFSADQLVRIPGGSVPVRITHGPSREYFTGIGFPLIRDWLYLSPVDEPSGEFPDLGTVRPELDEFIDIPGGAKEWLLVGHLGPDLLLLDGATGRVHAIVNGSDEITPVHESLQELGFFLYVMQRERALFYGPYEDTDESEDVRGAIDLVRAELAAAGPDAFTGPGASWPRLLREFKDEWVEYAPAGSGPQAGTSYPGEHNWWAPRTCPEPARRCDRGHK</sequence>